<evidence type="ECO:0000256" key="1">
    <source>
        <dbReference type="RuleBase" id="RU000487"/>
    </source>
</evidence>
<sequence length="458" mass="50810">MPLYREDNFLVVHPGSEHTLFSFGLQDSLSPPEYKIPSVVYQNPVSKEYSAKKPEDSIEELSEIHPIKGSKIVDFEAFKYLLKTVLHSIIASNPIITINQIPLLLVIPSVSWSRLQLESITKYVIESLEFSAFNVLDLSIAANFGIGNGTNSLVVNLGKDATQVSAIVNCQNIKFASKFLDVGSELINQELAKLLPNFTATQIEALKTSNIFEVVVNDDESFYSRSDLKQPVDDNFDVAKIVVEGENGVGKTEEESETTLPNQQLEKNTFTDPETSEKVVVGKERFQGTEKLVGILSKTIYNVLEQIPDLERKQECYNNLIFVGSTFKIPGFKDALLTKLHEDVLIRTPSQQAANEASGINSAIAAYQQAEEVAEPTEGEFVIAQVPTALRTAKYPEYFPEWKKPKELGGSWENVFFLGGQIYAKQIFGGNSNINGEFFVDSTVYSESGPQAIWNAAI</sequence>
<dbReference type="Gene3D" id="3.90.640.60">
    <property type="match status" value="1"/>
</dbReference>
<organism evidence="3">
    <name type="scientific">Candida tenuis (strain ATCC 10573 / BCRC 21748 / CBS 615 / JCM 9827 / NBRC 10315 / NRRL Y-1498 / VKM Y-70)</name>
    <name type="common">Yeast</name>
    <name type="synonym">Yamadazyma tenuis</name>
    <dbReference type="NCBI Taxonomy" id="590646"/>
    <lineage>
        <taxon>Eukaryota</taxon>
        <taxon>Fungi</taxon>
        <taxon>Dikarya</taxon>
        <taxon>Ascomycota</taxon>
        <taxon>Saccharomycotina</taxon>
        <taxon>Pichiomycetes</taxon>
        <taxon>Debaryomycetaceae</taxon>
        <taxon>Yamadazyma</taxon>
    </lineage>
</organism>
<gene>
    <name evidence="2" type="ORF">CANTEDRAFT_114266</name>
</gene>
<dbReference type="SMART" id="SM00268">
    <property type="entry name" value="ACTIN"/>
    <property type="match status" value="1"/>
</dbReference>
<dbReference type="HOGENOM" id="CLU_052064_0_0_1"/>
<evidence type="ECO:0000313" key="2">
    <source>
        <dbReference type="EMBL" id="EGV64197.1"/>
    </source>
</evidence>
<comment type="similarity">
    <text evidence="1">Belongs to the actin family.</text>
</comment>
<dbReference type="KEGG" id="cten:18247347"/>
<reference evidence="2 3" key="1">
    <citation type="journal article" date="2011" name="Proc. Natl. Acad. Sci. U.S.A.">
        <title>Comparative genomics of xylose-fermenting fungi for enhanced biofuel production.</title>
        <authorList>
            <person name="Wohlbach D.J."/>
            <person name="Kuo A."/>
            <person name="Sato T.K."/>
            <person name="Potts K.M."/>
            <person name="Salamov A.A."/>
            <person name="LaButti K.M."/>
            <person name="Sun H."/>
            <person name="Clum A."/>
            <person name="Pangilinan J.L."/>
            <person name="Lindquist E.A."/>
            <person name="Lucas S."/>
            <person name="Lapidus A."/>
            <person name="Jin M."/>
            <person name="Gunawan C."/>
            <person name="Balan V."/>
            <person name="Dale B.E."/>
            <person name="Jeffries T.W."/>
            <person name="Zinkel R."/>
            <person name="Barry K.W."/>
            <person name="Grigoriev I.V."/>
            <person name="Gasch A.P."/>
        </authorList>
    </citation>
    <scope>NUCLEOTIDE SEQUENCE [LARGE SCALE GENOMIC DNA]</scope>
    <source>
        <strain evidence="3">ATCC 10573 / BCRC 21748 / CBS 615 / JCM 9827 / NBRC 10315 / NRRL Y-1498 / VKM Y-70</strain>
    </source>
</reference>
<dbReference type="SUPFAM" id="SSF53067">
    <property type="entry name" value="Actin-like ATPase domain"/>
    <property type="match status" value="2"/>
</dbReference>
<dbReference type="PANTHER" id="PTHR11937">
    <property type="entry name" value="ACTIN"/>
    <property type="match status" value="1"/>
</dbReference>
<dbReference type="AlphaFoldDB" id="G3B3P0"/>
<evidence type="ECO:0000313" key="3">
    <source>
        <dbReference type="Proteomes" id="UP000000707"/>
    </source>
</evidence>
<dbReference type="GeneID" id="18247347"/>
<dbReference type="EMBL" id="GL996521">
    <property type="protein sequence ID" value="EGV64197.1"/>
    <property type="molecule type" value="Genomic_DNA"/>
</dbReference>
<proteinExistence type="inferred from homology"/>
<dbReference type="eggNOG" id="KOG0676">
    <property type="taxonomic scope" value="Eukaryota"/>
</dbReference>
<dbReference type="STRING" id="590646.G3B3P0"/>
<name>G3B3P0_CANTC</name>
<protein>
    <submittedName>
        <fullName evidence="2">Actin-like ATPase domain-containing protein</fullName>
    </submittedName>
</protein>
<accession>G3B3P0</accession>
<dbReference type="InterPro" id="IPR043129">
    <property type="entry name" value="ATPase_NBD"/>
</dbReference>
<dbReference type="InterPro" id="IPR004000">
    <property type="entry name" value="Actin"/>
</dbReference>
<keyword evidence="3" id="KW-1185">Reference proteome</keyword>
<dbReference type="Gene3D" id="3.30.420.40">
    <property type="match status" value="2"/>
</dbReference>
<dbReference type="Pfam" id="PF00022">
    <property type="entry name" value="Actin"/>
    <property type="match status" value="1"/>
</dbReference>
<dbReference type="Proteomes" id="UP000000707">
    <property type="component" value="Unassembled WGS sequence"/>
</dbReference>
<dbReference type="OrthoDB" id="74201at2759"/>